<gene>
    <name evidence="10" type="ORF">TCAL_13466</name>
</gene>
<dbReference type="InterPro" id="IPR036734">
    <property type="entry name" value="Neur_chan_lig-bd_sf"/>
</dbReference>
<evidence type="ECO:0000313" key="10">
    <source>
        <dbReference type="EMBL" id="TRY80024.1"/>
    </source>
</evidence>
<feature type="transmembrane region" description="Helical" evidence="8">
    <location>
        <begin position="446"/>
        <end position="468"/>
    </location>
</feature>
<feature type="domain" description="Neurotransmitter-gated ion-channel transmembrane" evidence="9">
    <location>
        <begin position="278"/>
        <end position="391"/>
    </location>
</feature>
<dbReference type="GO" id="GO:0005230">
    <property type="term" value="F:extracellular ligand-gated monoatomic ion channel activity"/>
    <property type="evidence" value="ECO:0007669"/>
    <property type="project" value="InterPro"/>
</dbReference>
<dbReference type="SUPFAM" id="SSF90112">
    <property type="entry name" value="Neurotransmitter-gated ion-channel transmembrane pore"/>
    <property type="match status" value="1"/>
</dbReference>
<reference evidence="10 11" key="1">
    <citation type="journal article" date="2018" name="Nat. Ecol. Evol.">
        <title>Genomic signatures of mitonuclear coevolution across populations of Tigriopus californicus.</title>
        <authorList>
            <person name="Barreto F.S."/>
            <person name="Watson E.T."/>
            <person name="Lima T.G."/>
            <person name="Willett C.S."/>
            <person name="Edmands S."/>
            <person name="Li W."/>
            <person name="Burton R.S."/>
        </authorList>
    </citation>
    <scope>NUCLEOTIDE SEQUENCE [LARGE SCALE GENOMIC DNA]</scope>
    <source>
        <strain evidence="10 11">San Diego</strain>
    </source>
</reference>
<name>A0A553PQS3_TIGCA</name>
<feature type="transmembrane region" description="Helical" evidence="8">
    <location>
        <begin position="330"/>
        <end position="351"/>
    </location>
</feature>
<keyword evidence="6" id="KW-0407">Ion channel</keyword>
<evidence type="ECO:0000256" key="4">
    <source>
        <dbReference type="ARBA" id="ARBA00022475"/>
    </source>
</evidence>
<evidence type="ECO:0000256" key="5">
    <source>
        <dbReference type="ARBA" id="ARBA00023065"/>
    </source>
</evidence>
<organism evidence="10 11">
    <name type="scientific">Tigriopus californicus</name>
    <name type="common">Marine copepod</name>
    <dbReference type="NCBI Taxonomy" id="6832"/>
    <lineage>
        <taxon>Eukaryota</taxon>
        <taxon>Metazoa</taxon>
        <taxon>Ecdysozoa</taxon>
        <taxon>Arthropoda</taxon>
        <taxon>Crustacea</taxon>
        <taxon>Multicrustacea</taxon>
        <taxon>Hexanauplia</taxon>
        <taxon>Copepoda</taxon>
        <taxon>Harpacticoida</taxon>
        <taxon>Harpacticidae</taxon>
        <taxon>Tigriopus</taxon>
    </lineage>
</organism>
<dbReference type="SUPFAM" id="SSF63712">
    <property type="entry name" value="Nicotinic receptor ligand binding domain-like"/>
    <property type="match status" value="1"/>
</dbReference>
<feature type="transmembrane region" description="Helical" evidence="8">
    <location>
        <begin position="201"/>
        <end position="219"/>
    </location>
</feature>
<dbReference type="EMBL" id="VCGU01000002">
    <property type="protein sequence ID" value="TRY80024.1"/>
    <property type="molecule type" value="Genomic_DNA"/>
</dbReference>
<sequence length="491" mass="56095">MSERNGKEQNGHEQKNMDLEKGSVIRNGPPSKPSFSGAPLIVPTQECLTFCPIEVRPISKLTCKGAAWGSNLAKILSDTMTIRFWRPFLVFLYCPVSFVVGVNGVSDNIACGSKVQTNVCLPRNYSSMDIPLIDEPNKILIEIHNFGYIGDQRSRLLHHFSLYFNVQWKEPRLHLNPSFFQNSSMDPDQLNPVDLNLVHDLWCLILQITIICPMIFNYFPLDTRAIVLDYDIQVQKLQEEDRMFDSGPLGNYSWAGLRWFWTGMFPTTLSTTIFHRGLFVAVSWISFLGPSEIIPGRMALLVTLFLVLVNIFNTVTTNTPKAEGLTAIEAWMLACILFVFGTLTEYAFLLFKHDWEAEEPEDHAKDLRASSFRLHYARPVHRPSMDHPLEGSEIQPMTPLMATHIASTMANSNNAKGQAPITTSVINGEKHRTKWKRQRFAKIDRFFLVLFPLMFLTFNLIYWMAYYYGQKQLKMQQFGTENSTPDATVVD</sequence>
<feature type="region of interest" description="Disordered" evidence="7">
    <location>
        <begin position="1"/>
        <end position="28"/>
    </location>
</feature>
<dbReference type="InterPro" id="IPR038050">
    <property type="entry name" value="Neuro_actylchol_rec"/>
</dbReference>
<dbReference type="PRINTS" id="PR00253">
    <property type="entry name" value="GABAARECEPTR"/>
</dbReference>
<dbReference type="Pfam" id="PF02932">
    <property type="entry name" value="Neur_chan_memb"/>
    <property type="match status" value="1"/>
</dbReference>
<comment type="subcellular location">
    <subcellularLocation>
        <location evidence="2">Cell membrane</location>
    </subcellularLocation>
    <subcellularLocation>
        <location evidence="1">Membrane</location>
        <topology evidence="1">Multi-pass membrane protein</topology>
    </subcellularLocation>
</comment>
<dbReference type="AlphaFoldDB" id="A0A553PQS3"/>
<evidence type="ECO:0000256" key="7">
    <source>
        <dbReference type="SAM" id="MobiDB-lite"/>
    </source>
</evidence>
<evidence type="ECO:0000256" key="1">
    <source>
        <dbReference type="ARBA" id="ARBA00004141"/>
    </source>
</evidence>
<dbReference type="Gene3D" id="1.20.58.390">
    <property type="entry name" value="Neurotransmitter-gated ion-channel transmembrane domain"/>
    <property type="match status" value="1"/>
</dbReference>
<dbReference type="InterPro" id="IPR006029">
    <property type="entry name" value="Neurotrans-gated_channel_TM"/>
</dbReference>
<keyword evidence="4" id="KW-1003">Cell membrane</keyword>
<dbReference type="InterPro" id="IPR006028">
    <property type="entry name" value="GABAA/Glycine_rcpt"/>
</dbReference>
<evidence type="ECO:0000256" key="2">
    <source>
        <dbReference type="ARBA" id="ARBA00004236"/>
    </source>
</evidence>
<dbReference type="Proteomes" id="UP000318571">
    <property type="component" value="Chromosome 6"/>
</dbReference>
<keyword evidence="3" id="KW-0813">Transport</keyword>
<keyword evidence="11" id="KW-1185">Reference proteome</keyword>
<protein>
    <recommendedName>
        <fullName evidence="9">Neurotransmitter-gated ion-channel transmembrane domain-containing protein</fullName>
    </recommendedName>
</protein>
<comment type="caution">
    <text evidence="10">The sequence shown here is derived from an EMBL/GenBank/DDBJ whole genome shotgun (WGS) entry which is preliminary data.</text>
</comment>
<evidence type="ECO:0000259" key="9">
    <source>
        <dbReference type="Pfam" id="PF02932"/>
    </source>
</evidence>
<keyword evidence="5" id="KW-0406">Ion transport</keyword>
<accession>A0A553PQS3</accession>
<keyword evidence="8" id="KW-1133">Transmembrane helix</keyword>
<evidence type="ECO:0000313" key="11">
    <source>
        <dbReference type="Proteomes" id="UP000318571"/>
    </source>
</evidence>
<dbReference type="InterPro" id="IPR036719">
    <property type="entry name" value="Neuro-gated_channel_TM_sf"/>
</dbReference>
<dbReference type="GO" id="GO:0099095">
    <property type="term" value="F:ligand-gated monoatomic anion channel activity"/>
    <property type="evidence" value="ECO:0007669"/>
    <property type="project" value="UniProtKB-ARBA"/>
</dbReference>
<dbReference type="GO" id="GO:0004888">
    <property type="term" value="F:transmembrane signaling receptor activity"/>
    <property type="evidence" value="ECO:0007669"/>
    <property type="project" value="InterPro"/>
</dbReference>
<feature type="transmembrane region" description="Helical" evidence="8">
    <location>
        <begin position="299"/>
        <end position="318"/>
    </location>
</feature>
<keyword evidence="8" id="KW-0812">Transmembrane</keyword>
<evidence type="ECO:0000256" key="3">
    <source>
        <dbReference type="ARBA" id="ARBA00022448"/>
    </source>
</evidence>
<proteinExistence type="predicted"/>
<dbReference type="GO" id="GO:0005254">
    <property type="term" value="F:chloride channel activity"/>
    <property type="evidence" value="ECO:0007669"/>
    <property type="project" value="UniProtKB-ARBA"/>
</dbReference>
<feature type="compositionally biased region" description="Basic and acidic residues" evidence="7">
    <location>
        <begin position="1"/>
        <end position="23"/>
    </location>
</feature>
<evidence type="ECO:0000256" key="8">
    <source>
        <dbReference type="SAM" id="Phobius"/>
    </source>
</evidence>
<dbReference type="GO" id="GO:0005886">
    <property type="term" value="C:plasma membrane"/>
    <property type="evidence" value="ECO:0007669"/>
    <property type="project" value="UniProtKB-SubCell"/>
</dbReference>
<keyword evidence="8" id="KW-0472">Membrane</keyword>
<evidence type="ECO:0000256" key="6">
    <source>
        <dbReference type="ARBA" id="ARBA00023303"/>
    </source>
</evidence>